<dbReference type="SMART" id="SM00388">
    <property type="entry name" value="HisKA"/>
    <property type="match status" value="1"/>
</dbReference>
<keyword evidence="12" id="KW-0902">Two-component regulatory system</keyword>
<dbReference type="Proteomes" id="UP000220702">
    <property type="component" value="Unassembled WGS sequence"/>
</dbReference>
<dbReference type="PANTHER" id="PTHR45528">
    <property type="entry name" value="SENSOR HISTIDINE KINASE CPXA"/>
    <property type="match status" value="1"/>
</dbReference>
<evidence type="ECO:0000256" key="10">
    <source>
        <dbReference type="ARBA" id="ARBA00022840"/>
    </source>
</evidence>
<dbReference type="Gene3D" id="1.10.287.130">
    <property type="match status" value="1"/>
</dbReference>
<keyword evidence="13 14" id="KW-0472">Membrane</keyword>
<dbReference type="InterPro" id="IPR036890">
    <property type="entry name" value="HATPase_C_sf"/>
</dbReference>
<dbReference type="Gene3D" id="6.10.340.10">
    <property type="match status" value="1"/>
</dbReference>
<keyword evidence="11 14" id="KW-1133">Transmembrane helix</keyword>
<dbReference type="InterPro" id="IPR036097">
    <property type="entry name" value="HisK_dim/P_sf"/>
</dbReference>
<keyword evidence="5" id="KW-0597">Phosphoprotein</keyword>
<evidence type="ECO:0000256" key="11">
    <source>
        <dbReference type="ARBA" id="ARBA00022989"/>
    </source>
</evidence>
<comment type="subcellular location">
    <subcellularLocation>
        <location evidence="2">Cell membrane</location>
        <topology evidence="2">Multi-pass membrane protein</topology>
    </subcellularLocation>
</comment>
<dbReference type="GO" id="GO:0005886">
    <property type="term" value="C:plasma membrane"/>
    <property type="evidence" value="ECO:0007669"/>
    <property type="project" value="UniProtKB-SubCell"/>
</dbReference>
<evidence type="ECO:0000256" key="13">
    <source>
        <dbReference type="ARBA" id="ARBA00023136"/>
    </source>
</evidence>
<dbReference type="Gene3D" id="3.30.565.10">
    <property type="entry name" value="Histidine kinase-like ATPase, C-terminal domain"/>
    <property type="match status" value="1"/>
</dbReference>
<evidence type="ECO:0000256" key="6">
    <source>
        <dbReference type="ARBA" id="ARBA00022679"/>
    </source>
</evidence>
<dbReference type="PANTHER" id="PTHR45528:SF8">
    <property type="entry name" value="HISTIDINE KINASE"/>
    <property type="match status" value="1"/>
</dbReference>
<evidence type="ECO:0000256" key="4">
    <source>
        <dbReference type="ARBA" id="ARBA00022475"/>
    </source>
</evidence>
<evidence type="ECO:0000256" key="3">
    <source>
        <dbReference type="ARBA" id="ARBA00012438"/>
    </source>
</evidence>
<keyword evidence="6" id="KW-0808">Transferase</keyword>
<dbReference type="PRINTS" id="PR00344">
    <property type="entry name" value="BCTRLSENSOR"/>
</dbReference>
<dbReference type="GO" id="GO:0005524">
    <property type="term" value="F:ATP binding"/>
    <property type="evidence" value="ECO:0007669"/>
    <property type="project" value="UniProtKB-KW"/>
</dbReference>
<evidence type="ECO:0000256" key="7">
    <source>
        <dbReference type="ARBA" id="ARBA00022692"/>
    </source>
</evidence>
<keyword evidence="4" id="KW-1003">Cell membrane</keyword>
<evidence type="ECO:0000256" key="12">
    <source>
        <dbReference type="ARBA" id="ARBA00023012"/>
    </source>
</evidence>
<organism evidence="17 18">
    <name type="scientific">Bacillus thuringiensis</name>
    <dbReference type="NCBI Taxonomy" id="1428"/>
    <lineage>
        <taxon>Bacteria</taxon>
        <taxon>Bacillati</taxon>
        <taxon>Bacillota</taxon>
        <taxon>Bacilli</taxon>
        <taxon>Bacillales</taxon>
        <taxon>Bacillaceae</taxon>
        <taxon>Bacillus</taxon>
        <taxon>Bacillus cereus group</taxon>
    </lineage>
</organism>
<dbReference type="SUPFAM" id="SSF47384">
    <property type="entry name" value="Homodimeric domain of signal transducing histidine kinase"/>
    <property type="match status" value="1"/>
</dbReference>
<dbReference type="SUPFAM" id="SSF55874">
    <property type="entry name" value="ATPase domain of HSP90 chaperone/DNA topoisomerase II/histidine kinase"/>
    <property type="match status" value="1"/>
</dbReference>
<dbReference type="EMBL" id="NVNL01000141">
    <property type="protein sequence ID" value="PEA85793.1"/>
    <property type="molecule type" value="Genomic_DNA"/>
</dbReference>
<dbReference type="SMART" id="SM00304">
    <property type="entry name" value="HAMP"/>
    <property type="match status" value="1"/>
</dbReference>
<evidence type="ECO:0000256" key="8">
    <source>
        <dbReference type="ARBA" id="ARBA00022741"/>
    </source>
</evidence>
<dbReference type="RefSeq" id="WP_000525615.1">
    <property type="nucleotide sequence ID" value="NZ_NVNL01000141.1"/>
</dbReference>
<feature type="transmembrane region" description="Helical" evidence="14">
    <location>
        <begin position="20"/>
        <end position="43"/>
    </location>
</feature>
<keyword evidence="9 17" id="KW-0418">Kinase</keyword>
<evidence type="ECO:0000256" key="5">
    <source>
        <dbReference type="ARBA" id="ARBA00022553"/>
    </source>
</evidence>
<reference evidence="17 18" key="1">
    <citation type="submission" date="2017-09" db="EMBL/GenBank/DDBJ databases">
        <title>Large-scale bioinformatics analysis of Bacillus genomes uncovers conserved roles of natural products in bacterial physiology.</title>
        <authorList>
            <consortium name="Agbiome Team Llc"/>
            <person name="Bleich R.M."/>
            <person name="Grubbs K.J."/>
            <person name="Santa Maria K.C."/>
            <person name="Allen S.E."/>
            <person name="Farag S."/>
            <person name="Shank E.A."/>
            <person name="Bowers A."/>
        </authorList>
    </citation>
    <scope>NUCLEOTIDE SEQUENCE [LARGE SCALE GENOMIC DNA]</scope>
    <source>
        <strain evidence="17 18">AFS089089</strain>
    </source>
</reference>
<dbReference type="Pfam" id="PF00512">
    <property type="entry name" value="HisKA"/>
    <property type="match status" value="1"/>
</dbReference>
<dbReference type="InterPro" id="IPR050398">
    <property type="entry name" value="HssS/ArlS-like"/>
</dbReference>
<sequence length="491" mass="56972">MGMLKRLNMHLKIKTQFVLYFLLCFIVSVIMTLLFLGIALFVFENKKVANAIENYAVINSDKILNVNFQDELNKQIPKDDIEYWIVSNNKKVLYTSAKIKKLPEDLTISSKEYYGKEYNNATYGISFKPFFSEGKFQGGIVLRYKSNIFVESSIINTLLKKINYNVFFFFFILFPIFVICPFIIILIFSVLFSKDIIRPLKEMIKLSNYIKNGRLDFIIDTSYTNELGQVLKSFEDMRITLQKSLKAQWMMEEQRKDMILSLTHDIKTPITIINGHLELLAGSYNHISEENRKTYINIMLSNSEKIKKMINELNEIWDLERPNFTLNIQKVDLNDYILELEGDYIYICAKKNVNFRIISSLSPGGKFDFDSFRINEVLQNIITNSLKHTEDNGEIILEIYLENSNLIFRVSDNGKGFNEEVDLVFNKYYKGNGDLIYKNSSGLGLYICKLIIEKHGGEISAYNNKREGATIEFSLPGKNKLIEDDECSDIV</sequence>
<dbReference type="PROSITE" id="PS50109">
    <property type="entry name" value="HIS_KIN"/>
    <property type="match status" value="1"/>
</dbReference>
<dbReference type="EC" id="2.7.13.3" evidence="3"/>
<dbReference type="SMART" id="SM00387">
    <property type="entry name" value="HATPase_c"/>
    <property type="match status" value="1"/>
</dbReference>
<evidence type="ECO:0000313" key="18">
    <source>
        <dbReference type="Proteomes" id="UP000220702"/>
    </source>
</evidence>
<dbReference type="AlphaFoldDB" id="A0A9X6TG95"/>
<feature type="domain" description="HAMP" evidence="16">
    <location>
        <begin position="194"/>
        <end position="246"/>
    </location>
</feature>
<dbReference type="InterPro" id="IPR004358">
    <property type="entry name" value="Sig_transdc_His_kin-like_C"/>
</dbReference>
<feature type="domain" description="Histidine kinase" evidence="15">
    <location>
        <begin position="261"/>
        <end position="479"/>
    </location>
</feature>
<dbReference type="InterPro" id="IPR005467">
    <property type="entry name" value="His_kinase_dom"/>
</dbReference>
<keyword evidence="10" id="KW-0067">ATP-binding</keyword>
<protein>
    <recommendedName>
        <fullName evidence="3">histidine kinase</fullName>
        <ecNumber evidence="3">2.7.13.3</ecNumber>
    </recommendedName>
</protein>
<evidence type="ECO:0000259" key="16">
    <source>
        <dbReference type="PROSITE" id="PS50885"/>
    </source>
</evidence>
<feature type="transmembrane region" description="Helical" evidence="14">
    <location>
        <begin position="166"/>
        <end position="192"/>
    </location>
</feature>
<gene>
    <name evidence="17" type="ORF">CON71_33705</name>
</gene>
<dbReference type="CDD" id="cd06225">
    <property type="entry name" value="HAMP"/>
    <property type="match status" value="1"/>
</dbReference>
<evidence type="ECO:0000256" key="9">
    <source>
        <dbReference type="ARBA" id="ARBA00022777"/>
    </source>
</evidence>
<name>A0A9X6TG95_BACTU</name>
<dbReference type="CDD" id="cd00075">
    <property type="entry name" value="HATPase"/>
    <property type="match status" value="1"/>
</dbReference>
<evidence type="ECO:0000313" key="17">
    <source>
        <dbReference type="EMBL" id="PEA85793.1"/>
    </source>
</evidence>
<accession>A0A9X6TG95</accession>
<keyword evidence="8" id="KW-0547">Nucleotide-binding</keyword>
<dbReference type="SUPFAM" id="SSF158472">
    <property type="entry name" value="HAMP domain-like"/>
    <property type="match status" value="1"/>
</dbReference>
<evidence type="ECO:0000259" key="15">
    <source>
        <dbReference type="PROSITE" id="PS50109"/>
    </source>
</evidence>
<keyword evidence="7 14" id="KW-0812">Transmembrane</keyword>
<dbReference type="InterPro" id="IPR003594">
    <property type="entry name" value="HATPase_dom"/>
</dbReference>
<evidence type="ECO:0000256" key="14">
    <source>
        <dbReference type="SAM" id="Phobius"/>
    </source>
</evidence>
<evidence type="ECO:0000256" key="1">
    <source>
        <dbReference type="ARBA" id="ARBA00000085"/>
    </source>
</evidence>
<dbReference type="InterPro" id="IPR003661">
    <property type="entry name" value="HisK_dim/P_dom"/>
</dbReference>
<dbReference type="Pfam" id="PF02518">
    <property type="entry name" value="HATPase_c"/>
    <property type="match status" value="1"/>
</dbReference>
<evidence type="ECO:0000256" key="2">
    <source>
        <dbReference type="ARBA" id="ARBA00004651"/>
    </source>
</evidence>
<proteinExistence type="predicted"/>
<dbReference type="CDD" id="cd00082">
    <property type="entry name" value="HisKA"/>
    <property type="match status" value="1"/>
</dbReference>
<comment type="caution">
    <text evidence="17">The sequence shown here is derived from an EMBL/GenBank/DDBJ whole genome shotgun (WGS) entry which is preliminary data.</text>
</comment>
<comment type="catalytic activity">
    <reaction evidence="1">
        <text>ATP + protein L-histidine = ADP + protein N-phospho-L-histidine.</text>
        <dbReference type="EC" id="2.7.13.3"/>
    </reaction>
</comment>
<dbReference type="PROSITE" id="PS50885">
    <property type="entry name" value="HAMP"/>
    <property type="match status" value="1"/>
</dbReference>
<dbReference type="GO" id="GO:0000155">
    <property type="term" value="F:phosphorelay sensor kinase activity"/>
    <property type="evidence" value="ECO:0007669"/>
    <property type="project" value="InterPro"/>
</dbReference>
<dbReference type="InterPro" id="IPR003660">
    <property type="entry name" value="HAMP_dom"/>
</dbReference>